<dbReference type="CDD" id="cd05256">
    <property type="entry name" value="UDP_AE_SDR_e"/>
    <property type="match status" value="1"/>
</dbReference>
<evidence type="ECO:0000313" key="3">
    <source>
        <dbReference type="EMBL" id="MUP42203.1"/>
    </source>
</evidence>
<dbReference type="InterPro" id="IPR036291">
    <property type="entry name" value="NAD(P)-bd_dom_sf"/>
</dbReference>
<dbReference type="PRINTS" id="PR01713">
    <property type="entry name" value="NUCEPIMERASE"/>
</dbReference>
<dbReference type="PANTHER" id="PTHR43000">
    <property type="entry name" value="DTDP-D-GLUCOSE 4,6-DEHYDRATASE-RELATED"/>
    <property type="match status" value="1"/>
</dbReference>
<sequence length="337" mass="37702">MQHEQIRKLTGKNVLVTGGAGFIGSNLCEALLALNANVTCLDNFSTGHRKNIKEFLDNPNFTLIEGDIRDQETCKKAAIGHDYILHEAALGSVPRSINDPITSNEVNVSGFLNMLVAARDAEVKRFVYAASSSTYGDSEKLPKVEDEIGKPLSPYAITKYVNELYADIFHKSYGLHTIGLRYFNVFGRKQDPNGAYAAVIPKFVIQLMNHESPVINGDGTYSRDFTYIENVVQMNLLALTTENKEAINQVYNTAVGDRTNLLELTQLLKKYLSRYDAKIEYVEIIHGPNRAGDIPHSLASVEKAQDLLGYNPKFKIDSGLNEAVKWYWKHLQLKKVN</sequence>
<comment type="caution">
    <text evidence="3">The sequence shown here is derived from an EMBL/GenBank/DDBJ whole genome shotgun (WGS) entry which is preliminary data.</text>
</comment>
<feature type="domain" description="NAD-dependent epimerase/dehydratase" evidence="2">
    <location>
        <begin position="14"/>
        <end position="252"/>
    </location>
</feature>
<dbReference type="Gene3D" id="3.90.25.10">
    <property type="entry name" value="UDP-galactose 4-epimerase, domain 1"/>
    <property type="match status" value="1"/>
</dbReference>
<evidence type="ECO:0000259" key="2">
    <source>
        <dbReference type="Pfam" id="PF01370"/>
    </source>
</evidence>
<reference evidence="3 4" key="1">
    <citation type="submission" date="2019-07" db="EMBL/GenBank/DDBJ databases">
        <title>Gramella aestuarii sp. nov., isolated from a tidal flat, and emended description of Gramella echinicola.</title>
        <authorList>
            <person name="Liu L."/>
        </authorList>
    </citation>
    <scope>NUCLEOTIDE SEQUENCE [LARGE SCALE GENOMIC DNA]</scope>
    <source>
        <strain evidence="3 4">BS12</strain>
    </source>
</reference>
<accession>A0A7K1LN87</accession>
<dbReference type="Proteomes" id="UP000460416">
    <property type="component" value="Unassembled WGS sequence"/>
</dbReference>
<dbReference type="RefSeq" id="WP_156275172.1">
    <property type="nucleotide sequence ID" value="NZ_BAABGI010000001.1"/>
</dbReference>
<protein>
    <submittedName>
        <fullName evidence="3">SDR family oxidoreductase</fullName>
    </submittedName>
</protein>
<evidence type="ECO:0000256" key="1">
    <source>
        <dbReference type="ARBA" id="ARBA00007637"/>
    </source>
</evidence>
<dbReference type="Gene3D" id="3.40.50.720">
    <property type="entry name" value="NAD(P)-binding Rossmann-like Domain"/>
    <property type="match status" value="1"/>
</dbReference>
<gene>
    <name evidence="3" type="ORF">FLP08_06430</name>
</gene>
<name>A0A7K1LN87_9FLAO</name>
<dbReference type="AlphaFoldDB" id="A0A7K1LN87"/>
<proteinExistence type="inferred from homology"/>
<comment type="similarity">
    <text evidence="1">Belongs to the NAD(P)-dependent epimerase/dehydratase family.</text>
</comment>
<evidence type="ECO:0000313" key="4">
    <source>
        <dbReference type="Proteomes" id="UP000460416"/>
    </source>
</evidence>
<dbReference type="EMBL" id="VJVW01000002">
    <property type="protein sequence ID" value="MUP42203.1"/>
    <property type="molecule type" value="Genomic_DNA"/>
</dbReference>
<dbReference type="OrthoDB" id="9801785at2"/>
<dbReference type="Pfam" id="PF01370">
    <property type="entry name" value="Epimerase"/>
    <property type="match status" value="1"/>
</dbReference>
<keyword evidence="4" id="KW-1185">Reference proteome</keyword>
<dbReference type="InterPro" id="IPR001509">
    <property type="entry name" value="Epimerase_deHydtase"/>
</dbReference>
<organism evidence="3 4">
    <name type="scientific">Christiangramia aestuarii</name>
    <dbReference type="NCBI Taxonomy" id="1028746"/>
    <lineage>
        <taxon>Bacteria</taxon>
        <taxon>Pseudomonadati</taxon>
        <taxon>Bacteroidota</taxon>
        <taxon>Flavobacteriia</taxon>
        <taxon>Flavobacteriales</taxon>
        <taxon>Flavobacteriaceae</taxon>
        <taxon>Christiangramia</taxon>
    </lineage>
</organism>
<dbReference type="SUPFAM" id="SSF51735">
    <property type="entry name" value="NAD(P)-binding Rossmann-fold domains"/>
    <property type="match status" value="1"/>
</dbReference>